<dbReference type="InterPro" id="IPR010998">
    <property type="entry name" value="Integrase_recombinase_N"/>
</dbReference>
<dbReference type="InterPro" id="IPR050090">
    <property type="entry name" value="Tyrosine_recombinase_XerCD"/>
</dbReference>
<evidence type="ECO:0000256" key="2">
    <source>
        <dbReference type="ARBA" id="ARBA00022908"/>
    </source>
</evidence>
<reference evidence="7 8" key="1">
    <citation type="submission" date="2017-09" db="EMBL/GenBank/DDBJ databases">
        <authorList>
            <person name="Ehlers B."/>
            <person name="Leendertz F.H."/>
        </authorList>
    </citation>
    <scope>NUCLEOTIDE SEQUENCE [LARGE SCALE GENOMIC DNA]</scope>
    <source>
        <strain evidence="7 8">Nm42</strain>
    </source>
</reference>
<dbReference type="EMBL" id="OCMU01000001">
    <property type="protein sequence ID" value="SOD18021.1"/>
    <property type="molecule type" value="Genomic_DNA"/>
</dbReference>
<dbReference type="EMBL" id="QAOL01000006">
    <property type="protein sequence ID" value="PTQ87285.1"/>
    <property type="molecule type" value="Genomic_DNA"/>
</dbReference>
<evidence type="ECO:0000256" key="4">
    <source>
        <dbReference type="ARBA" id="ARBA00023172"/>
    </source>
</evidence>
<dbReference type="InterPro" id="IPR002104">
    <property type="entry name" value="Integrase_catalytic"/>
</dbReference>
<dbReference type="GO" id="GO:0015074">
    <property type="term" value="P:DNA integration"/>
    <property type="evidence" value="ECO:0007669"/>
    <property type="project" value="UniProtKB-KW"/>
</dbReference>
<dbReference type="CDD" id="cd00796">
    <property type="entry name" value="INT_Rci_Hp1_C"/>
    <property type="match status" value="1"/>
</dbReference>
<dbReference type="Gene3D" id="1.10.443.10">
    <property type="entry name" value="Intergrase catalytic core"/>
    <property type="match status" value="1"/>
</dbReference>
<dbReference type="PANTHER" id="PTHR30349:SF64">
    <property type="entry name" value="PROPHAGE INTEGRASE INTD-RELATED"/>
    <property type="match status" value="1"/>
</dbReference>
<accession>A0A286A853</accession>
<dbReference type="Proteomes" id="UP000219335">
    <property type="component" value="Unassembled WGS sequence"/>
</dbReference>
<name>A0A286A853_9PROT</name>
<evidence type="ECO:0000313" key="8">
    <source>
        <dbReference type="Proteomes" id="UP000219335"/>
    </source>
</evidence>
<comment type="similarity">
    <text evidence="1">Belongs to the 'phage' integrase family.</text>
</comment>
<sequence>MSLCKRGKTWWISFTTPSGERVRCSAATEDKTQAQEFHDKLKAESWRVARLGDKPKRTWDEAACKFLLETQHKATHERDKEKLRWLQQFLRKKLLNEIDRMLIDHIAHTKAKETSPSTANRHLALIRTILRKACYDWEWTDKVPKIRLFPEPKHRVRWLTPEQVKMLLKELPIHQQDMVIFALSTGLRQSNVINLEWSQVDLERKAAWVHPDQAKARKAIHVPLNSIALAVLFRQSGKHPSRVFTYKGCSISWANTSAWRNALKRAGIENFRWHDLRHTWASWLAQQGAPMNVLQELGGWESEEMVRRYAHLSKPQLLQHAELVSNVFIGTNLAHPKKKEVRN</sequence>
<dbReference type="AlphaFoldDB" id="A0A286A853"/>
<keyword evidence="2" id="KW-0229">DNA integration</keyword>
<dbReference type="InterPro" id="IPR011010">
    <property type="entry name" value="DNA_brk_join_enz"/>
</dbReference>
<dbReference type="PROSITE" id="PS51898">
    <property type="entry name" value="TYR_RECOMBINASE"/>
    <property type="match status" value="1"/>
</dbReference>
<evidence type="ECO:0000313" key="7">
    <source>
        <dbReference type="EMBL" id="SOD18021.1"/>
    </source>
</evidence>
<dbReference type="Proteomes" id="UP000244110">
    <property type="component" value="Unassembled WGS sequence"/>
</dbReference>
<evidence type="ECO:0000313" key="6">
    <source>
        <dbReference type="EMBL" id="PTQ87285.1"/>
    </source>
</evidence>
<evidence type="ECO:0000256" key="1">
    <source>
        <dbReference type="ARBA" id="ARBA00008857"/>
    </source>
</evidence>
<dbReference type="Gene3D" id="1.10.150.130">
    <property type="match status" value="1"/>
</dbReference>
<dbReference type="Pfam" id="PF00589">
    <property type="entry name" value="Phage_integrase"/>
    <property type="match status" value="1"/>
</dbReference>
<evidence type="ECO:0000259" key="5">
    <source>
        <dbReference type="PROSITE" id="PS51898"/>
    </source>
</evidence>
<dbReference type="GO" id="GO:0003677">
    <property type="term" value="F:DNA binding"/>
    <property type="evidence" value="ECO:0007669"/>
    <property type="project" value="UniProtKB-KW"/>
</dbReference>
<keyword evidence="4" id="KW-0233">DNA recombination</keyword>
<dbReference type="SUPFAM" id="SSF56349">
    <property type="entry name" value="DNA breaking-rejoining enzymes"/>
    <property type="match status" value="1"/>
</dbReference>
<reference evidence="6 9" key="2">
    <citation type="submission" date="2018-04" db="EMBL/GenBank/DDBJ databases">
        <title>Active sludge and wastewater microbial communities from Klosterneuburg, Austria.</title>
        <authorList>
            <person name="Wagner M."/>
        </authorList>
    </citation>
    <scope>NUCLEOTIDE SEQUENCE [LARGE SCALE GENOMIC DNA]</scope>
    <source>
        <strain evidence="6 9">Nm4</strain>
    </source>
</reference>
<dbReference type="GO" id="GO:0006310">
    <property type="term" value="P:DNA recombination"/>
    <property type="evidence" value="ECO:0007669"/>
    <property type="project" value="UniProtKB-KW"/>
</dbReference>
<dbReference type="PANTHER" id="PTHR30349">
    <property type="entry name" value="PHAGE INTEGRASE-RELATED"/>
    <property type="match status" value="1"/>
</dbReference>
<organism evidence="7 8">
    <name type="scientific">Nitrosomonas ureae</name>
    <dbReference type="NCBI Taxonomy" id="44577"/>
    <lineage>
        <taxon>Bacteria</taxon>
        <taxon>Pseudomonadati</taxon>
        <taxon>Pseudomonadota</taxon>
        <taxon>Betaproteobacteria</taxon>
        <taxon>Nitrosomonadales</taxon>
        <taxon>Nitrosomonadaceae</taxon>
        <taxon>Nitrosomonas</taxon>
    </lineage>
</organism>
<proteinExistence type="inferred from homology"/>
<dbReference type="InterPro" id="IPR013762">
    <property type="entry name" value="Integrase-like_cat_sf"/>
</dbReference>
<protein>
    <submittedName>
        <fullName evidence="7">Site-specific recombinase XerD</fullName>
    </submittedName>
</protein>
<gene>
    <name evidence="6" type="ORF">C8R28_100646</name>
    <name evidence="7" type="ORF">SAMN06297164_1453</name>
</gene>
<feature type="domain" description="Tyr recombinase" evidence="5">
    <location>
        <begin position="154"/>
        <end position="322"/>
    </location>
</feature>
<evidence type="ECO:0000313" key="9">
    <source>
        <dbReference type="Proteomes" id="UP000244110"/>
    </source>
</evidence>
<evidence type="ECO:0000256" key="3">
    <source>
        <dbReference type="ARBA" id="ARBA00023125"/>
    </source>
</evidence>
<keyword evidence="3" id="KW-0238">DNA-binding</keyword>